<dbReference type="EMBL" id="VJVV01000007">
    <property type="protein sequence ID" value="TRO80502.1"/>
    <property type="molecule type" value="Genomic_DNA"/>
</dbReference>
<gene>
    <name evidence="2" type="ORF">FL622_10400</name>
</gene>
<reference evidence="2 3" key="1">
    <citation type="submission" date="2019-07" db="EMBL/GenBank/DDBJ databases">
        <title>Insights of Desulfuromonas acetexigens electromicrobiology.</title>
        <authorList>
            <person name="Katuri K."/>
            <person name="Sapireddy V."/>
            <person name="Shaw D.R."/>
            <person name="Saikaly P."/>
        </authorList>
    </citation>
    <scope>NUCLEOTIDE SEQUENCE [LARGE SCALE GENOMIC DNA]</scope>
    <source>
        <strain evidence="2 3">2873</strain>
    </source>
</reference>
<accession>A0A550JBM4</accession>
<dbReference type="OrthoDB" id="9769195at2"/>
<dbReference type="InterPro" id="IPR054337">
    <property type="entry name" value="Mtrc-MtrF-like_dom_II/IV"/>
</dbReference>
<dbReference type="Pfam" id="PF22113">
    <property type="entry name" value="Mtrc-MtrF_II-IV_dom"/>
    <property type="match status" value="1"/>
</dbReference>
<protein>
    <submittedName>
        <fullName evidence="2">Cytochrome C</fullName>
    </submittedName>
</protein>
<comment type="caution">
    <text evidence="2">The sequence shown here is derived from an EMBL/GenBank/DDBJ whole genome shotgun (WGS) entry which is preliminary data.</text>
</comment>
<dbReference type="AlphaFoldDB" id="A0A550JBM4"/>
<dbReference type="InterPro" id="IPR036280">
    <property type="entry name" value="Multihaem_cyt_sf"/>
</dbReference>
<dbReference type="NCBIfam" id="NF040886">
    <property type="entry name" value="cyt_C_like_Sec"/>
    <property type="match status" value="1"/>
</dbReference>
<dbReference type="Gene3D" id="1.10.1130.10">
    <property type="entry name" value="Flavocytochrome C3, Chain A"/>
    <property type="match status" value="1"/>
</dbReference>
<feature type="domain" description="Outer membrane cytochrome MtrC/MtrF-like" evidence="1">
    <location>
        <begin position="121"/>
        <end position="273"/>
    </location>
</feature>
<dbReference type="Proteomes" id="UP000317155">
    <property type="component" value="Unassembled WGS sequence"/>
</dbReference>
<proteinExistence type="predicted"/>
<evidence type="ECO:0000259" key="1">
    <source>
        <dbReference type="Pfam" id="PF22113"/>
    </source>
</evidence>
<name>A0A550JBM4_9BACT</name>
<organism evidence="2 3">
    <name type="scientific">Trichloromonas acetexigens</name>
    <dbReference type="NCBI Taxonomy" id="38815"/>
    <lineage>
        <taxon>Bacteria</taxon>
        <taxon>Pseudomonadati</taxon>
        <taxon>Thermodesulfobacteriota</taxon>
        <taxon>Desulfuromonadia</taxon>
        <taxon>Desulfuromonadales</taxon>
        <taxon>Trichloromonadaceae</taxon>
        <taxon>Trichloromonas</taxon>
    </lineage>
</organism>
<evidence type="ECO:0000313" key="3">
    <source>
        <dbReference type="Proteomes" id="UP000317155"/>
    </source>
</evidence>
<keyword evidence="3" id="KW-1185">Reference proteome</keyword>
<evidence type="ECO:0000313" key="2">
    <source>
        <dbReference type="EMBL" id="TRO80502.1"/>
    </source>
</evidence>
<sequence>MPTKKRSNVLSIAATVLAGFSLILFSGALDPAQAAGIGKDGTIAAKKGKATTLEELIAMYDSSSCIECHEDTHNEWANSAHAKSVYGTGRVAATFKTAFTNGFLSWAYSGVTDPKDVEVEHLMGCTKCHLPQMADATDEVAKEFVGVIYDLMDANKRGDSETFQEKKDLLLKLNINCMVCHNRNAIVHKWTDGYPQAGVVYGSSDGAHDDPDTPIMKTSHIMGEAIQCGQCHGLGPNLELDNPTQCATGYGSYLFSYIPGGGDKTCQECHMREGGLGHDIQSYRSKVMTDKAVEWHVNARPMSWLDGRTVRPKLMVDVSMTNRAGHGIPDG</sequence>
<dbReference type="SUPFAM" id="SSF48695">
    <property type="entry name" value="Multiheme cytochromes"/>
    <property type="match status" value="1"/>
</dbReference>